<proteinExistence type="predicted"/>
<comment type="caution">
    <text evidence="1">The sequence shown here is derived from an EMBL/GenBank/DDBJ whole genome shotgun (WGS) entry which is preliminary data.</text>
</comment>
<protein>
    <recommendedName>
        <fullName evidence="3">Lipoprotein</fullName>
    </recommendedName>
</protein>
<dbReference type="EMBL" id="JBHSWG010000001">
    <property type="protein sequence ID" value="MFC6761117.1"/>
    <property type="molecule type" value="Genomic_DNA"/>
</dbReference>
<gene>
    <name evidence="1" type="ORF">ACFQFQ_19165</name>
</gene>
<keyword evidence="2" id="KW-1185">Reference proteome</keyword>
<organism evidence="1 2">
    <name type="scientific">Sulfitobacter porphyrae</name>
    <dbReference type="NCBI Taxonomy" id="1246864"/>
    <lineage>
        <taxon>Bacteria</taxon>
        <taxon>Pseudomonadati</taxon>
        <taxon>Pseudomonadota</taxon>
        <taxon>Alphaproteobacteria</taxon>
        <taxon>Rhodobacterales</taxon>
        <taxon>Roseobacteraceae</taxon>
        <taxon>Sulfitobacter</taxon>
    </lineage>
</organism>
<reference evidence="2" key="1">
    <citation type="journal article" date="2019" name="Int. J. Syst. Evol. Microbiol.">
        <title>The Global Catalogue of Microorganisms (GCM) 10K type strain sequencing project: providing services to taxonomists for standard genome sequencing and annotation.</title>
        <authorList>
            <consortium name="The Broad Institute Genomics Platform"/>
            <consortium name="The Broad Institute Genome Sequencing Center for Infectious Disease"/>
            <person name="Wu L."/>
            <person name="Ma J."/>
        </authorList>
    </citation>
    <scope>NUCLEOTIDE SEQUENCE [LARGE SCALE GENOMIC DNA]</scope>
    <source>
        <strain evidence="2">CCUG 66188</strain>
    </source>
</reference>
<name>A0ABW2B677_9RHOB</name>
<sequence>MRLLGILGLLSLAACGDLPGPSVPAQPGQNLQSARQAVYACSANAARGGQNAVVSSYVGGVLFGGVLVGPIIVASNEGNIRAHGEAGAVDRCLNTRGFERRDLTPAEVQALNRLSGTRRHQLLDHLISGQSLETFNASAGYA</sequence>
<dbReference type="PROSITE" id="PS51257">
    <property type="entry name" value="PROKAR_LIPOPROTEIN"/>
    <property type="match status" value="1"/>
</dbReference>
<accession>A0ABW2B677</accession>
<evidence type="ECO:0008006" key="3">
    <source>
        <dbReference type="Google" id="ProtNLM"/>
    </source>
</evidence>
<dbReference type="Proteomes" id="UP001596353">
    <property type="component" value="Unassembled WGS sequence"/>
</dbReference>
<evidence type="ECO:0000313" key="1">
    <source>
        <dbReference type="EMBL" id="MFC6761117.1"/>
    </source>
</evidence>
<evidence type="ECO:0000313" key="2">
    <source>
        <dbReference type="Proteomes" id="UP001596353"/>
    </source>
</evidence>